<dbReference type="InterPro" id="IPR025064">
    <property type="entry name" value="DUF4005"/>
</dbReference>
<dbReference type="PROSITE" id="PS50096">
    <property type="entry name" value="IQ"/>
    <property type="match status" value="2"/>
</dbReference>
<evidence type="ECO:0000256" key="4">
    <source>
        <dbReference type="SAM" id="MobiDB-lite"/>
    </source>
</evidence>
<dbReference type="SMART" id="SM00015">
    <property type="entry name" value="IQ"/>
    <property type="match status" value="3"/>
</dbReference>
<dbReference type="PANTHER" id="PTHR32295">
    <property type="entry name" value="IQ-DOMAIN 5-RELATED"/>
    <property type="match status" value="1"/>
</dbReference>
<evidence type="ECO:0000256" key="3">
    <source>
        <dbReference type="ARBA" id="ARBA00024378"/>
    </source>
</evidence>
<keyword evidence="7" id="KW-1185">Reference proteome</keyword>
<dbReference type="PANTHER" id="PTHR32295:SF154">
    <property type="entry name" value="PROTEIN IQ-DOMAIN 32"/>
    <property type="match status" value="1"/>
</dbReference>
<feature type="compositionally biased region" description="Polar residues" evidence="4">
    <location>
        <begin position="51"/>
        <end position="64"/>
    </location>
</feature>
<feature type="region of interest" description="Disordered" evidence="4">
    <location>
        <begin position="51"/>
        <end position="70"/>
    </location>
</feature>
<evidence type="ECO:0000313" key="7">
    <source>
        <dbReference type="Proteomes" id="UP001293254"/>
    </source>
</evidence>
<evidence type="ECO:0000313" key="6">
    <source>
        <dbReference type="EMBL" id="KAK4429348.1"/>
    </source>
</evidence>
<feature type="compositionally biased region" description="Low complexity" evidence="4">
    <location>
        <begin position="692"/>
        <end position="703"/>
    </location>
</feature>
<dbReference type="AlphaFoldDB" id="A0AAE2CP53"/>
<evidence type="ECO:0000259" key="5">
    <source>
        <dbReference type="Pfam" id="PF13178"/>
    </source>
</evidence>
<sequence>MGKPTASCFKIIACGSDSVDHDDLQTSESKGSSDRRGWSFRKRSARHRVLSNSVISEAPSSANKENPESTAVDFHVQSDLTAPEKTPAVQLVEEKTELSTQLSSKLSDTIPPEKTPAVQLVEEKTELSTQLSSKLSDTIPDKEDDCGAYATVDESSIILIQAAIRGLLAQQVLLRQKNVIKLQAAVRGHLVRSYAVGTLRCVQAIVKMQALVRARRARLHVEGSGDFVKQSESSGKSKKEAKTNGTYTYISMEKLLSNAFARQLMESTPRSKPINIKCDPLRSDSAWKWLERWMSVSSVSNEESQGSGSDIEQHNENIGHSDGKEEILAPSDCYTESRDFKSGGGESAKASENDDSLISYDANNLDLDSCKSISPSSSHSKLHNIDQSNEKSDVKESVLVEIKENDLIEKVEAESLAEKEETGNERDLPDMENTSTEQPDTEAKKFSRKASNPAFIAAQSKFEELSSAGAPEKLTTSFSHDPGVESSLDKISSSNDQPLRSIDIGLADNAISNASAVQIGGSECGTELSISSTLDSPDRSEAGVNDIEQETKVPDETDHHRSGDNLEVEADGKSITLETDPLYTNANELERNESIASAAAESVNSTIAADPPQIEKKPETDPSDLQLELGSEASHLVNKSSPEASPRSHITVPESQATPSSQASVKPKKNKGEKSDSNRKNRPSSVDKKTLSSRNQDSASRSSLEQLQEHKSGKRRNSFGSAKPDQREQEPRDSSSSNSLPSYMQATESARAKAIANGSPRSSPDVNEKDTYLKKRHSLPGTNERQGSPRIQRSLSQAQPNAKGNGTHSPQERKWRR</sequence>
<comment type="subunit">
    <text evidence="3">Binds to multiple calmodulin (CaM) in the presence of Ca(2+) and CaM-like proteins.</text>
</comment>
<feature type="compositionally biased region" description="Basic and acidic residues" evidence="4">
    <location>
        <begin position="724"/>
        <end position="733"/>
    </location>
</feature>
<feature type="region of interest" description="Disordered" evidence="4">
    <location>
        <begin position="18"/>
        <end position="42"/>
    </location>
</feature>
<comment type="caution">
    <text evidence="6">The sequence shown here is derived from an EMBL/GenBank/DDBJ whole genome shotgun (WGS) entry which is preliminary data.</text>
</comment>
<evidence type="ECO:0000256" key="1">
    <source>
        <dbReference type="ARBA" id="ARBA00022860"/>
    </source>
</evidence>
<accession>A0AAE2CP53</accession>
<proteinExistence type="inferred from homology"/>
<feature type="compositionally biased region" description="Basic and acidic residues" evidence="4">
    <location>
        <begin position="670"/>
        <end position="690"/>
    </location>
</feature>
<feature type="region of interest" description="Disordered" evidence="4">
    <location>
        <begin position="300"/>
        <end position="355"/>
    </location>
</feature>
<feature type="compositionally biased region" description="Low complexity" evidence="4">
    <location>
        <begin position="370"/>
        <end position="379"/>
    </location>
</feature>
<reference evidence="6" key="1">
    <citation type="submission" date="2020-06" db="EMBL/GenBank/DDBJ databases">
        <authorList>
            <person name="Li T."/>
            <person name="Hu X."/>
            <person name="Zhang T."/>
            <person name="Song X."/>
            <person name="Zhang H."/>
            <person name="Dai N."/>
            <person name="Sheng W."/>
            <person name="Hou X."/>
            <person name="Wei L."/>
        </authorList>
    </citation>
    <scope>NUCLEOTIDE SEQUENCE</scope>
    <source>
        <strain evidence="6">3651</strain>
        <tissue evidence="6">Leaf</tissue>
    </source>
</reference>
<dbReference type="InterPro" id="IPR000048">
    <property type="entry name" value="IQ_motif_EF-hand-BS"/>
</dbReference>
<dbReference type="Gene3D" id="1.20.5.190">
    <property type="match status" value="1"/>
</dbReference>
<keyword evidence="1" id="KW-0112">Calmodulin-binding</keyword>
<dbReference type="GO" id="GO:0005516">
    <property type="term" value="F:calmodulin binding"/>
    <property type="evidence" value="ECO:0007669"/>
    <property type="project" value="UniProtKB-KW"/>
</dbReference>
<comment type="similarity">
    <text evidence="2">Belongs to the IQD family.</text>
</comment>
<dbReference type="EMBL" id="JACGWO010000004">
    <property type="protein sequence ID" value="KAK4429348.1"/>
    <property type="molecule type" value="Genomic_DNA"/>
</dbReference>
<dbReference type="Proteomes" id="UP001293254">
    <property type="component" value="Unassembled WGS sequence"/>
</dbReference>
<feature type="compositionally biased region" description="Polar residues" evidence="4">
    <location>
        <begin position="780"/>
        <end position="809"/>
    </location>
</feature>
<feature type="compositionally biased region" description="Basic and acidic residues" evidence="4">
    <location>
        <begin position="388"/>
        <end position="429"/>
    </location>
</feature>
<feature type="region of interest" description="Disordered" evidence="4">
    <location>
        <begin position="473"/>
        <end position="497"/>
    </location>
</feature>
<dbReference type="Pfam" id="PF13178">
    <property type="entry name" value="DUF4005"/>
    <property type="match status" value="1"/>
</dbReference>
<feature type="region of interest" description="Disordered" evidence="4">
    <location>
        <begin position="369"/>
        <end position="451"/>
    </location>
</feature>
<feature type="compositionally biased region" description="Polar residues" evidence="4">
    <location>
        <begin position="653"/>
        <end position="664"/>
    </location>
</feature>
<feature type="compositionally biased region" description="Basic and acidic residues" evidence="4">
    <location>
        <begin position="311"/>
        <end position="327"/>
    </location>
</feature>
<feature type="compositionally biased region" description="Polar residues" evidence="4">
    <location>
        <begin position="300"/>
        <end position="310"/>
    </location>
</feature>
<organism evidence="6 7">
    <name type="scientific">Sesamum alatum</name>
    <dbReference type="NCBI Taxonomy" id="300844"/>
    <lineage>
        <taxon>Eukaryota</taxon>
        <taxon>Viridiplantae</taxon>
        <taxon>Streptophyta</taxon>
        <taxon>Embryophyta</taxon>
        <taxon>Tracheophyta</taxon>
        <taxon>Spermatophyta</taxon>
        <taxon>Magnoliopsida</taxon>
        <taxon>eudicotyledons</taxon>
        <taxon>Gunneridae</taxon>
        <taxon>Pentapetalae</taxon>
        <taxon>asterids</taxon>
        <taxon>lamiids</taxon>
        <taxon>Lamiales</taxon>
        <taxon>Pedaliaceae</taxon>
        <taxon>Sesamum</taxon>
    </lineage>
</organism>
<evidence type="ECO:0000256" key="2">
    <source>
        <dbReference type="ARBA" id="ARBA00024341"/>
    </source>
</evidence>
<dbReference type="Pfam" id="PF00612">
    <property type="entry name" value="IQ"/>
    <property type="match status" value="2"/>
</dbReference>
<name>A0AAE2CP53_9LAMI</name>
<gene>
    <name evidence="6" type="ORF">Salat_1235200</name>
</gene>
<feature type="region of interest" description="Disordered" evidence="4">
    <location>
        <begin position="526"/>
        <end position="817"/>
    </location>
</feature>
<protein>
    <submittedName>
        <fullName evidence="6">Protein IQ-DOMAIN 32</fullName>
    </submittedName>
</protein>
<feature type="domain" description="DUF4005" evidence="5">
    <location>
        <begin position="733"/>
        <end position="792"/>
    </location>
</feature>
<reference evidence="6" key="2">
    <citation type="journal article" date="2024" name="Plant">
        <title>Genomic evolution and insights into agronomic trait innovations of Sesamum species.</title>
        <authorList>
            <person name="Miao H."/>
            <person name="Wang L."/>
            <person name="Qu L."/>
            <person name="Liu H."/>
            <person name="Sun Y."/>
            <person name="Le M."/>
            <person name="Wang Q."/>
            <person name="Wei S."/>
            <person name="Zheng Y."/>
            <person name="Lin W."/>
            <person name="Duan Y."/>
            <person name="Cao H."/>
            <person name="Xiong S."/>
            <person name="Wang X."/>
            <person name="Wei L."/>
            <person name="Li C."/>
            <person name="Ma Q."/>
            <person name="Ju M."/>
            <person name="Zhao R."/>
            <person name="Li G."/>
            <person name="Mu C."/>
            <person name="Tian Q."/>
            <person name="Mei H."/>
            <person name="Zhang T."/>
            <person name="Gao T."/>
            <person name="Zhang H."/>
        </authorList>
    </citation>
    <scope>NUCLEOTIDE SEQUENCE</scope>
    <source>
        <strain evidence="6">3651</strain>
    </source>
</reference>
<feature type="compositionally biased region" description="Basic and acidic residues" evidence="4">
    <location>
        <begin position="549"/>
        <end position="564"/>
    </location>
</feature>